<keyword evidence="3" id="KW-1185">Reference proteome</keyword>
<accession>A0A6A6P9F1</accession>
<feature type="signal peptide" evidence="1">
    <location>
        <begin position="1"/>
        <end position="28"/>
    </location>
</feature>
<protein>
    <recommendedName>
        <fullName evidence="4">Glyoxal oxidase N-terminus-domain-containing protein</fullName>
    </recommendedName>
</protein>
<evidence type="ECO:0000256" key="1">
    <source>
        <dbReference type="SAM" id="SignalP"/>
    </source>
</evidence>
<dbReference type="Proteomes" id="UP000799766">
    <property type="component" value="Unassembled WGS sequence"/>
</dbReference>
<proteinExistence type="predicted"/>
<evidence type="ECO:0000313" key="2">
    <source>
        <dbReference type="EMBL" id="KAF2460506.1"/>
    </source>
</evidence>
<organism evidence="2 3">
    <name type="scientific">Lineolata rhizophorae</name>
    <dbReference type="NCBI Taxonomy" id="578093"/>
    <lineage>
        <taxon>Eukaryota</taxon>
        <taxon>Fungi</taxon>
        <taxon>Dikarya</taxon>
        <taxon>Ascomycota</taxon>
        <taxon>Pezizomycotina</taxon>
        <taxon>Dothideomycetes</taxon>
        <taxon>Dothideomycetes incertae sedis</taxon>
        <taxon>Lineolatales</taxon>
        <taxon>Lineolataceae</taxon>
        <taxon>Lineolata</taxon>
    </lineage>
</organism>
<name>A0A6A6P9F1_9PEZI</name>
<feature type="chain" id="PRO_5025472383" description="Glyoxal oxidase N-terminus-domain-containing protein" evidence="1">
    <location>
        <begin position="29"/>
        <end position="131"/>
    </location>
</feature>
<keyword evidence="1" id="KW-0732">Signal</keyword>
<gene>
    <name evidence="2" type="ORF">BDY21DRAFT_166455</name>
</gene>
<dbReference type="EMBL" id="MU001673">
    <property type="protein sequence ID" value="KAF2460506.1"/>
    <property type="molecule type" value="Genomic_DNA"/>
</dbReference>
<dbReference type="AlphaFoldDB" id="A0A6A6P9F1"/>
<evidence type="ECO:0008006" key="4">
    <source>
        <dbReference type="Google" id="ProtNLM"/>
    </source>
</evidence>
<evidence type="ECO:0000313" key="3">
    <source>
        <dbReference type="Proteomes" id="UP000799766"/>
    </source>
</evidence>
<sequence length="131" mass="13885">MHPTTRFHHLVLIFVFTVFPLIVPPTEASIRPLFAGKKGHGGAGTAAATPSFTLWAAERNNVGPLSSTAPVLARDGAFYVGGAPAMAAECLQREDSSVCERRVVPTVFALGEGNSLWLDARVGGRQQGELN</sequence>
<reference evidence="2" key="1">
    <citation type="journal article" date="2020" name="Stud. Mycol.">
        <title>101 Dothideomycetes genomes: a test case for predicting lifestyles and emergence of pathogens.</title>
        <authorList>
            <person name="Haridas S."/>
            <person name="Albert R."/>
            <person name="Binder M."/>
            <person name="Bloem J."/>
            <person name="Labutti K."/>
            <person name="Salamov A."/>
            <person name="Andreopoulos B."/>
            <person name="Baker S."/>
            <person name="Barry K."/>
            <person name="Bills G."/>
            <person name="Bluhm B."/>
            <person name="Cannon C."/>
            <person name="Castanera R."/>
            <person name="Culley D."/>
            <person name="Daum C."/>
            <person name="Ezra D."/>
            <person name="Gonzalez J."/>
            <person name="Henrissat B."/>
            <person name="Kuo A."/>
            <person name="Liang C."/>
            <person name="Lipzen A."/>
            <person name="Lutzoni F."/>
            <person name="Magnuson J."/>
            <person name="Mondo S."/>
            <person name="Nolan M."/>
            <person name="Ohm R."/>
            <person name="Pangilinan J."/>
            <person name="Park H.-J."/>
            <person name="Ramirez L."/>
            <person name="Alfaro M."/>
            <person name="Sun H."/>
            <person name="Tritt A."/>
            <person name="Yoshinaga Y."/>
            <person name="Zwiers L.-H."/>
            <person name="Turgeon B."/>
            <person name="Goodwin S."/>
            <person name="Spatafora J."/>
            <person name="Crous P."/>
            <person name="Grigoriev I."/>
        </authorList>
    </citation>
    <scope>NUCLEOTIDE SEQUENCE</scope>
    <source>
        <strain evidence="2">ATCC 16933</strain>
    </source>
</reference>